<dbReference type="Pfam" id="PF00650">
    <property type="entry name" value="CRAL_TRIO"/>
    <property type="match status" value="1"/>
</dbReference>
<dbReference type="PANTHER" id="PTHR23324">
    <property type="entry name" value="SEC14 RELATED PROTEIN"/>
    <property type="match status" value="1"/>
</dbReference>
<dbReference type="InterPro" id="IPR051064">
    <property type="entry name" value="SEC14/CRAL-TRIO_domain"/>
</dbReference>
<dbReference type="InterPro" id="IPR036273">
    <property type="entry name" value="CRAL/TRIO_N_dom_sf"/>
</dbReference>
<dbReference type="Gene3D" id="3.40.525.10">
    <property type="entry name" value="CRAL-TRIO lipid binding domain"/>
    <property type="match status" value="1"/>
</dbReference>
<reference evidence="3" key="1">
    <citation type="submission" date="2018-11" db="EMBL/GenBank/DDBJ databases">
        <authorList>
            <person name="Alioto T."/>
            <person name="Alioto T."/>
        </authorList>
    </citation>
    <scope>NUCLEOTIDE SEQUENCE</scope>
</reference>
<dbReference type="CDD" id="cd00170">
    <property type="entry name" value="SEC14"/>
    <property type="match status" value="1"/>
</dbReference>
<accession>A0A8B6BR78</accession>
<dbReference type="Pfam" id="PF13897">
    <property type="entry name" value="GOLD_2"/>
    <property type="match status" value="1"/>
</dbReference>
<evidence type="ECO:0008006" key="5">
    <source>
        <dbReference type="Google" id="ProtNLM"/>
    </source>
</evidence>
<sequence length="415" mass="47876">MTDSEINLNNNYTRKPLTAKEVKALQQFRENVKDVIDLINYDVEKFLRARSFDVKKAEQMLRASVEFRQKSKVDTILKEYKIPEVMDKYLTGGFCGHAKDGSPIRVELYGNIDLKGLMRSTKKSDFERNKLHQCEWTVRDWEEQSKKLGYPVDGMTVICDMGNTGTSALWLPGIKMHLSLVKMLEDNYPEMLKRLLVINAPRIFPILYRISKPLISEDTKQKIHVKGGDYKDLLLRYIDADNLPACYGGKLTDPDGNPNCASMIGQGGPVPKEYYLENTDFNLQLQSATVPNGDKLYLDYIVEKPGSVLSWEFKTEEHDISFGLFLWENEKYKEILPIERTDSNVVIQDGTYTCDKVGKYFLCFDNSYSWTRSKKLRYTCEVFAPVETSMIQEINKLVGDCDWKTLSEKFETTHL</sequence>
<dbReference type="SUPFAM" id="SSF101576">
    <property type="entry name" value="Supernatant protein factor (SPF), C-terminal domain"/>
    <property type="match status" value="1"/>
</dbReference>
<evidence type="ECO:0000313" key="4">
    <source>
        <dbReference type="Proteomes" id="UP000596742"/>
    </source>
</evidence>
<keyword evidence="4" id="KW-1185">Reference proteome</keyword>
<dbReference type="SUPFAM" id="SSF52087">
    <property type="entry name" value="CRAL/TRIO domain"/>
    <property type="match status" value="1"/>
</dbReference>
<proteinExistence type="predicted"/>
<dbReference type="InterPro" id="IPR036598">
    <property type="entry name" value="GOLD_dom_sf"/>
</dbReference>
<feature type="domain" description="CRAL-TRIO" evidence="1">
    <location>
        <begin position="82"/>
        <end position="255"/>
    </location>
</feature>
<feature type="domain" description="GOLD" evidence="2">
    <location>
        <begin position="272"/>
        <end position="382"/>
    </location>
</feature>
<evidence type="ECO:0000313" key="3">
    <source>
        <dbReference type="EMBL" id="VDH93904.1"/>
    </source>
</evidence>
<dbReference type="Gene3D" id="2.60.120.680">
    <property type="entry name" value="GOLD domain"/>
    <property type="match status" value="1"/>
</dbReference>
<dbReference type="SMART" id="SM00516">
    <property type="entry name" value="SEC14"/>
    <property type="match status" value="1"/>
</dbReference>
<dbReference type="InterPro" id="IPR009038">
    <property type="entry name" value="GOLD_dom"/>
</dbReference>
<dbReference type="GO" id="GO:0005737">
    <property type="term" value="C:cytoplasm"/>
    <property type="evidence" value="ECO:0007669"/>
    <property type="project" value="TreeGrafter"/>
</dbReference>
<organism evidence="3 4">
    <name type="scientific">Mytilus galloprovincialis</name>
    <name type="common">Mediterranean mussel</name>
    <dbReference type="NCBI Taxonomy" id="29158"/>
    <lineage>
        <taxon>Eukaryota</taxon>
        <taxon>Metazoa</taxon>
        <taxon>Spiralia</taxon>
        <taxon>Lophotrochozoa</taxon>
        <taxon>Mollusca</taxon>
        <taxon>Bivalvia</taxon>
        <taxon>Autobranchia</taxon>
        <taxon>Pteriomorphia</taxon>
        <taxon>Mytilida</taxon>
        <taxon>Mytiloidea</taxon>
        <taxon>Mytilidae</taxon>
        <taxon>Mytilinae</taxon>
        <taxon>Mytilus</taxon>
    </lineage>
</organism>
<comment type="caution">
    <text evidence="3">The sequence shown here is derived from an EMBL/GenBank/DDBJ whole genome shotgun (WGS) entry which is preliminary data.</text>
</comment>
<dbReference type="PROSITE" id="PS50866">
    <property type="entry name" value="GOLD"/>
    <property type="match status" value="1"/>
</dbReference>
<dbReference type="PROSITE" id="PS50191">
    <property type="entry name" value="CRAL_TRIO"/>
    <property type="match status" value="1"/>
</dbReference>
<dbReference type="PRINTS" id="PR00180">
    <property type="entry name" value="CRETINALDHBP"/>
</dbReference>
<dbReference type="OrthoDB" id="1434354at2759"/>
<dbReference type="EMBL" id="UYJE01000514">
    <property type="protein sequence ID" value="VDH93904.1"/>
    <property type="molecule type" value="Genomic_DNA"/>
</dbReference>
<dbReference type="PANTHER" id="PTHR23324:SF83">
    <property type="entry name" value="SEC14-LIKE PROTEIN 2"/>
    <property type="match status" value="1"/>
</dbReference>
<protein>
    <recommendedName>
        <fullName evidence="5">Retinal-binding protein</fullName>
    </recommendedName>
</protein>
<dbReference type="SUPFAM" id="SSF46938">
    <property type="entry name" value="CRAL/TRIO N-terminal domain"/>
    <property type="match status" value="1"/>
</dbReference>
<dbReference type="InterPro" id="IPR036865">
    <property type="entry name" value="CRAL-TRIO_dom_sf"/>
</dbReference>
<dbReference type="Proteomes" id="UP000596742">
    <property type="component" value="Unassembled WGS sequence"/>
</dbReference>
<evidence type="ECO:0000259" key="2">
    <source>
        <dbReference type="PROSITE" id="PS50866"/>
    </source>
</evidence>
<name>A0A8B6BR78_MYTGA</name>
<dbReference type="AlphaFoldDB" id="A0A8B6BR78"/>
<gene>
    <name evidence="3" type="ORF">MGAL_10B063286</name>
</gene>
<evidence type="ECO:0000259" key="1">
    <source>
        <dbReference type="PROSITE" id="PS50191"/>
    </source>
</evidence>
<dbReference type="InterPro" id="IPR001251">
    <property type="entry name" value="CRAL-TRIO_dom"/>
</dbReference>